<dbReference type="InterPro" id="IPR029062">
    <property type="entry name" value="Class_I_gatase-like"/>
</dbReference>
<reference evidence="3" key="1">
    <citation type="submission" date="2016-10" db="EMBL/GenBank/DDBJ databases">
        <authorList>
            <person name="Varghese N."/>
            <person name="Submissions S."/>
        </authorList>
    </citation>
    <scope>NUCLEOTIDE SEQUENCE [LARGE SCALE GENOMIC DNA]</scope>
    <source>
        <strain evidence="3">DSM 25329</strain>
    </source>
</reference>
<dbReference type="InterPro" id="IPR029010">
    <property type="entry name" value="ThuA-like"/>
</dbReference>
<dbReference type="EMBL" id="FNAN01000010">
    <property type="protein sequence ID" value="SDF37426.1"/>
    <property type="molecule type" value="Genomic_DNA"/>
</dbReference>
<evidence type="ECO:0000313" key="3">
    <source>
        <dbReference type="Proteomes" id="UP000198748"/>
    </source>
</evidence>
<dbReference type="Pfam" id="PF06283">
    <property type="entry name" value="ThuA"/>
    <property type="match status" value="1"/>
</dbReference>
<dbReference type="Gene3D" id="3.40.50.880">
    <property type="match status" value="1"/>
</dbReference>
<evidence type="ECO:0000259" key="1">
    <source>
        <dbReference type="Pfam" id="PF06283"/>
    </source>
</evidence>
<dbReference type="PANTHER" id="PTHR40469:SF2">
    <property type="entry name" value="GALACTOSE-BINDING DOMAIN-LIKE SUPERFAMILY PROTEIN"/>
    <property type="match status" value="1"/>
</dbReference>
<dbReference type="Proteomes" id="UP000198748">
    <property type="component" value="Unassembled WGS sequence"/>
</dbReference>
<accession>A0A1G7KJW5</accession>
<organism evidence="2 3">
    <name type="scientific">Dyadobacter soli</name>
    <dbReference type="NCBI Taxonomy" id="659014"/>
    <lineage>
        <taxon>Bacteria</taxon>
        <taxon>Pseudomonadati</taxon>
        <taxon>Bacteroidota</taxon>
        <taxon>Cytophagia</taxon>
        <taxon>Cytophagales</taxon>
        <taxon>Spirosomataceae</taxon>
        <taxon>Dyadobacter</taxon>
    </lineage>
</organism>
<dbReference type="OrthoDB" id="3296611at2"/>
<dbReference type="SUPFAM" id="SSF52317">
    <property type="entry name" value="Class I glutamine amidotransferase-like"/>
    <property type="match status" value="1"/>
</dbReference>
<sequence>MKYVSGKPMAVLTAMLGIAMLGILLAVSPAFAQQKPKFKVVAFFTGKNDRAHISFVREAHKRLPELGAKNGFTYDSTSNWDNLNAEFLSKYQVVLFLDTRPEKPEQRAAFQKYMENGGGWIGFHFSAFALTPSAYPQNWDWYHDQFLGSGQYKSNTWRPTSAILKVEDAKSPATKGLGSTFKASPNEWYRWEKDLTQNTDIQILLSIDPASFPLGTGPKQHEIWHSGYYPVAWTNKKYKMLYMNMGHNDIDYENKTNKELSFTFDNDAQNQFLVNSILWLANRKK</sequence>
<gene>
    <name evidence="2" type="ORF">SAMN04487996_110139</name>
</gene>
<name>A0A1G7KJW5_9BACT</name>
<dbReference type="AlphaFoldDB" id="A0A1G7KJW5"/>
<dbReference type="STRING" id="659014.SAMN04487996_110139"/>
<proteinExistence type="predicted"/>
<feature type="domain" description="ThuA-like" evidence="1">
    <location>
        <begin position="41"/>
        <end position="258"/>
    </location>
</feature>
<keyword evidence="3" id="KW-1185">Reference proteome</keyword>
<protein>
    <submittedName>
        <fullName evidence="2">Trehalose utilisation</fullName>
    </submittedName>
</protein>
<dbReference type="RefSeq" id="WP_090152784.1">
    <property type="nucleotide sequence ID" value="NZ_FNAN01000010.1"/>
</dbReference>
<evidence type="ECO:0000313" key="2">
    <source>
        <dbReference type="EMBL" id="SDF37426.1"/>
    </source>
</evidence>
<dbReference type="PANTHER" id="PTHR40469">
    <property type="entry name" value="SECRETED GLYCOSYL HYDROLASE"/>
    <property type="match status" value="1"/>
</dbReference>